<feature type="domain" description="GRF-type" evidence="6">
    <location>
        <begin position="519"/>
        <end position="564"/>
    </location>
</feature>
<accession>A0A816PZ07</accession>
<proteinExistence type="predicted"/>
<feature type="region of interest" description="Disordered" evidence="5">
    <location>
        <begin position="206"/>
        <end position="284"/>
    </location>
</feature>
<evidence type="ECO:0000313" key="7">
    <source>
        <dbReference type="EMBL" id="CAF2054565.1"/>
    </source>
</evidence>
<keyword evidence="2 4" id="KW-0863">Zinc-finger</keyword>
<feature type="non-terminal residue" evidence="7">
    <location>
        <position position="583"/>
    </location>
</feature>
<evidence type="ECO:0000256" key="2">
    <source>
        <dbReference type="ARBA" id="ARBA00022771"/>
    </source>
</evidence>
<feature type="compositionally biased region" description="Polar residues" evidence="5">
    <location>
        <begin position="40"/>
        <end position="53"/>
    </location>
</feature>
<protein>
    <submittedName>
        <fullName evidence="7">(rape) hypothetical protein</fullName>
    </submittedName>
</protein>
<evidence type="ECO:0000259" key="6">
    <source>
        <dbReference type="PROSITE" id="PS51999"/>
    </source>
</evidence>
<dbReference type="GO" id="GO:0008270">
    <property type="term" value="F:zinc ion binding"/>
    <property type="evidence" value="ECO:0007669"/>
    <property type="project" value="UniProtKB-KW"/>
</dbReference>
<dbReference type="InterPro" id="IPR010666">
    <property type="entry name" value="Znf_GRF"/>
</dbReference>
<dbReference type="PROSITE" id="PS51999">
    <property type="entry name" value="ZF_GRF"/>
    <property type="match status" value="1"/>
</dbReference>
<evidence type="ECO:0000256" key="3">
    <source>
        <dbReference type="ARBA" id="ARBA00022833"/>
    </source>
</evidence>
<feature type="region of interest" description="Disordered" evidence="5">
    <location>
        <begin position="69"/>
        <end position="100"/>
    </location>
</feature>
<feature type="region of interest" description="Disordered" evidence="5">
    <location>
        <begin position="34"/>
        <end position="53"/>
    </location>
</feature>
<gene>
    <name evidence="7" type="ORF">DARMORV10_C06P04030.1</name>
</gene>
<feature type="compositionally biased region" description="Basic residues" evidence="5">
    <location>
        <begin position="74"/>
        <end position="86"/>
    </location>
</feature>
<organism evidence="7">
    <name type="scientific">Brassica napus</name>
    <name type="common">Rape</name>
    <dbReference type="NCBI Taxonomy" id="3708"/>
    <lineage>
        <taxon>Eukaryota</taxon>
        <taxon>Viridiplantae</taxon>
        <taxon>Streptophyta</taxon>
        <taxon>Embryophyta</taxon>
        <taxon>Tracheophyta</taxon>
        <taxon>Spermatophyta</taxon>
        <taxon>Magnoliopsida</taxon>
        <taxon>eudicotyledons</taxon>
        <taxon>Gunneridae</taxon>
        <taxon>Pentapetalae</taxon>
        <taxon>rosids</taxon>
        <taxon>malvids</taxon>
        <taxon>Brassicales</taxon>
        <taxon>Brassicaceae</taxon>
        <taxon>Brassiceae</taxon>
        <taxon>Brassica</taxon>
    </lineage>
</organism>
<dbReference type="Proteomes" id="UP001295469">
    <property type="component" value="Chromosome C06"/>
</dbReference>
<dbReference type="AlphaFoldDB" id="A0A816PZ07"/>
<dbReference type="EMBL" id="HG994370">
    <property type="protein sequence ID" value="CAF2054565.1"/>
    <property type="molecule type" value="Genomic_DNA"/>
</dbReference>
<evidence type="ECO:0000256" key="4">
    <source>
        <dbReference type="PROSITE-ProRule" id="PRU01343"/>
    </source>
</evidence>
<keyword evidence="1" id="KW-0479">Metal-binding</keyword>
<sequence>LAKRPNNFATLTVYRKTTGNIHYSYFSLCKPKNRKKVEKSQTQSKRPAQSSQKVLQNQQLFSPLSSKSEIMVSKSKKKVQIVRRNTKSPTDVAKQSPRQKTVRYPEHCVNDIVTVEEDPYLSVHEDLKSWIEQQFKQLASAFQKQIGELGEICAAVAVVYLKVNKVHTPSYADIEIHEVNEDANAVSPQFHRTDAVESTFKEQTPIPAAPLPKHFKDDEPVNVTWGESNPHMYNSGTKDTATDPATSGANPDCEVPVTSTTDEEGEEVDPNVRNPKPLSPIIEESECGTPAVGNVQTVSPSEDQNMVETSSLEDPNPGVVVEAVEHSSGSHVLDIDGRDFPMVDDPKKTVPIPARSPAPTGTPIHVQIDPSLQKEETPGDQPILCVYTPDARLKGLFKSDKKPEYKPLAKPSRGVFRKFCAILSENISQTFQIITSNVVTNSFFLHITEPKKWLSDEVLSSYTKCLIQDFKGSCKSIKRGSRVREIEKSKVKMSKSENFQAATSDSIISSSSTEQAVKCVCNLKTHPVRAWTRKNPGRRFVSCRGRRVGSQYVKCDFFQWVDQEPPHGWYHIALLEARDIINE</sequence>
<name>A0A816PZ07_BRANA</name>
<evidence type="ECO:0000256" key="1">
    <source>
        <dbReference type="ARBA" id="ARBA00022723"/>
    </source>
</evidence>
<dbReference type="PANTHER" id="PTHR33248">
    <property type="entry name" value="ZINC ION-BINDING PROTEIN"/>
    <property type="match status" value="1"/>
</dbReference>
<reference evidence="7" key="1">
    <citation type="submission" date="2021-01" db="EMBL/GenBank/DDBJ databases">
        <authorList>
            <consortium name="Genoscope - CEA"/>
            <person name="William W."/>
        </authorList>
    </citation>
    <scope>NUCLEOTIDE SEQUENCE</scope>
</reference>
<keyword evidence="3" id="KW-0862">Zinc</keyword>
<feature type="compositionally biased region" description="Polar residues" evidence="5">
    <location>
        <begin position="225"/>
        <end position="249"/>
    </location>
</feature>
<evidence type="ECO:0000256" key="5">
    <source>
        <dbReference type="SAM" id="MobiDB-lite"/>
    </source>
</evidence>